<feature type="transmembrane region" description="Helical" evidence="1">
    <location>
        <begin position="73"/>
        <end position="106"/>
    </location>
</feature>
<feature type="transmembrane region" description="Helical" evidence="1">
    <location>
        <begin position="139"/>
        <end position="159"/>
    </location>
</feature>
<keyword evidence="1" id="KW-0472">Membrane</keyword>
<evidence type="ECO:0000313" key="2">
    <source>
        <dbReference type="EMBL" id="QTN36234.1"/>
    </source>
</evidence>
<dbReference type="Proteomes" id="UP000665026">
    <property type="component" value="Chromosome"/>
</dbReference>
<keyword evidence="1" id="KW-0812">Transmembrane</keyword>
<evidence type="ECO:0000313" key="3">
    <source>
        <dbReference type="Proteomes" id="UP000665026"/>
    </source>
</evidence>
<name>A0A975I7Q7_9RHOB</name>
<dbReference type="AlphaFoldDB" id="A0A975I7Q7"/>
<dbReference type="KEGG" id="cact:HZ995_01535"/>
<keyword evidence="1" id="KW-1133">Transmembrane helix</keyword>
<reference evidence="2" key="1">
    <citation type="submission" date="2020-07" db="EMBL/GenBank/DDBJ databases">
        <title>Genome sequences of bacteria associated with the marine, planktonic diatom Thalassiosira profunda strain ECT2AJA-044.</title>
        <authorList>
            <person name="Gargas C.B."/>
            <person name="Roberts W.R."/>
            <person name="Alverson A.J."/>
        </authorList>
    </citation>
    <scope>NUCLEOTIDE SEQUENCE</scope>
    <source>
        <strain evidence="2">ECT2AJA-044</strain>
    </source>
</reference>
<organism evidence="2 3">
    <name type="scientific">Cognatishimia activa</name>
    <dbReference type="NCBI Taxonomy" id="1715691"/>
    <lineage>
        <taxon>Bacteria</taxon>
        <taxon>Pseudomonadati</taxon>
        <taxon>Pseudomonadota</taxon>
        <taxon>Alphaproteobacteria</taxon>
        <taxon>Rhodobacterales</taxon>
        <taxon>Paracoccaceae</taxon>
        <taxon>Cognatishimia</taxon>
    </lineage>
</organism>
<sequence>MNTPAHILIGWAAFARKGDARVVASAVLGGLAPDLSLYMMAGTSLFLLNIPPSVVFGELYFSSTWQTIFSIDNSFIVWGILLGIAAYRQSAAGIALCAAAILHLVLDLPLHHDDGRAHFWPLSNWIYESPISYWDRAHHAGYVAPAAAALATVSGFAIIKDDWRRWRTVFVVALVGLELFGAVVLFG</sequence>
<proteinExistence type="predicted"/>
<dbReference type="RefSeq" id="WP_209356937.1">
    <property type="nucleotide sequence ID" value="NZ_CP060010.1"/>
</dbReference>
<accession>A0A975I7Q7</accession>
<gene>
    <name evidence="2" type="ORF">HZ995_01535</name>
</gene>
<protein>
    <submittedName>
        <fullName evidence="2">Cobalamin biosynthesis protein CobQ</fullName>
    </submittedName>
</protein>
<dbReference type="EMBL" id="CP060010">
    <property type="protein sequence ID" value="QTN36234.1"/>
    <property type="molecule type" value="Genomic_DNA"/>
</dbReference>
<feature type="transmembrane region" description="Helical" evidence="1">
    <location>
        <begin position="166"/>
        <end position="186"/>
    </location>
</feature>
<evidence type="ECO:0000256" key="1">
    <source>
        <dbReference type="SAM" id="Phobius"/>
    </source>
</evidence>